<dbReference type="PANTHER" id="PTHR33116:SF80">
    <property type="entry name" value="REVERSE TRANSCRIPTASE ZINC-BINDING DOMAIN-CONTAINING PROTEIN"/>
    <property type="match status" value="1"/>
</dbReference>
<keyword evidence="2" id="KW-1185">Reference proteome</keyword>
<name>A0A9W3BR20_RAPSA</name>
<protein>
    <submittedName>
        <fullName evidence="3">Uncharacterized protein LOC108858519</fullName>
    </submittedName>
</protein>
<dbReference type="RefSeq" id="XP_056841765.1">
    <property type="nucleotide sequence ID" value="XM_056985785.1"/>
</dbReference>
<evidence type="ECO:0000313" key="3">
    <source>
        <dbReference type="RefSeq" id="XP_056841765.1"/>
    </source>
</evidence>
<dbReference type="InterPro" id="IPR026960">
    <property type="entry name" value="RVT-Znf"/>
</dbReference>
<dbReference type="PANTHER" id="PTHR33116">
    <property type="entry name" value="REVERSE TRANSCRIPTASE ZINC-BINDING DOMAIN-CONTAINING PROTEIN-RELATED-RELATED"/>
    <property type="match status" value="1"/>
</dbReference>
<proteinExistence type="predicted"/>
<dbReference type="KEGG" id="rsz:108858519"/>
<evidence type="ECO:0000259" key="1">
    <source>
        <dbReference type="Pfam" id="PF13966"/>
    </source>
</evidence>
<dbReference type="OrthoDB" id="1622315at2759"/>
<feature type="domain" description="Reverse transcriptase zinc-binding" evidence="1">
    <location>
        <begin position="204"/>
        <end position="232"/>
    </location>
</feature>
<dbReference type="GeneID" id="108858519"/>
<dbReference type="Proteomes" id="UP000504610">
    <property type="component" value="Chromosome 5"/>
</dbReference>
<evidence type="ECO:0000313" key="2">
    <source>
        <dbReference type="Proteomes" id="UP000504610"/>
    </source>
</evidence>
<accession>A0A9W3BR20</accession>
<organism evidence="2 3">
    <name type="scientific">Raphanus sativus</name>
    <name type="common">Radish</name>
    <name type="synonym">Raphanus raphanistrum var. sativus</name>
    <dbReference type="NCBI Taxonomy" id="3726"/>
    <lineage>
        <taxon>Eukaryota</taxon>
        <taxon>Viridiplantae</taxon>
        <taxon>Streptophyta</taxon>
        <taxon>Embryophyta</taxon>
        <taxon>Tracheophyta</taxon>
        <taxon>Spermatophyta</taxon>
        <taxon>Magnoliopsida</taxon>
        <taxon>eudicotyledons</taxon>
        <taxon>Gunneridae</taxon>
        <taxon>Pentapetalae</taxon>
        <taxon>rosids</taxon>
        <taxon>malvids</taxon>
        <taxon>Brassicales</taxon>
        <taxon>Brassicaceae</taxon>
        <taxon>Brassiceae</taxon>
        <taxon>Raphanus</taxon>
    </lineage>
</organism>
<reference evidence="2" key="1">
    <citation type="journal article" date="2019" name="Database">
        <title>The radish genome database (RadishGD): an integrated information resource for radish genomics.</title>
        <authorList>
            <person name="Yu H.J."/>
            <person name="Baek S."/>
            <person name="Lee Y.J."/>
            <person name="Cho A."/>
            <person name="Mun J.H."/>
        </authorList>
    </citation>
    <scope>NUCLEOTIDE SEQUENCE [LARGE SCALE GENOMIC DNA]</scope>
    <source>
        <strain evidence="2">cv. WK10039</strain>
    </source>
</reference>
<dbReference type="Pfam" id="PF13966">
    <property type="entry name" value="zf-RVT"/>
    <property type="match status" value="1"/>
</dbReference>
<gene>
    <name evidence="3" type="primary">LOC108858519</name>
</gene>
<sequence length="280" mass="32709">MSIVNFWSAAFRLPSKCMKEVEQLCAAFLWTGPVLRPTGAKVAWSEVCKQKEEGGLGIRALKEVNLVCGLKLVWRLLMGKSLWSKWMKSNLMKKKSFWEVNVKTQTGSWMWRKMLKLREIAKRGFIDLGIRKEATVEEAVFKPRRRRWHRIEILNGIEEKLCYMKENLNVEMEDESLWRRESGIKTLSRLKKLGSLLGEKRKGIDEGCVLCKNARENRNHLFFECSYSAQIWRSLAMGIMGSSFTSSWSDLMQLIAEGRRMDRKRLFCLRYAFQAVMYGV</sequence>
<dbReference type="AlphaFoldDB" id="A0A9W3BR20"/>
<reference evidence="3" key="2">
    <citation type="submission" date="2025-08" db="UniProtKB">
        <authorList>
            <consortium name="RefSeq"/>
        </authorList>
    </citation>
    <scope>IDENTIFICATION</scope>
    <source>
        <tissue evidence="3">Leaf</tissue>
    </source>
</reference>